<dbReference type="Proteomes" id="UP000824890">
    <property type="component" value="Unassembled WGS sequence"/>
</dbReference>
<evidence type="ECO:0000313" key="1">
    <source>
        <dbReference type="EMBL" id="KAH0859903.1"/>
    </source>
</evidence>
<accession>A0ABQ7XY09</accession>
<protein>
    <submittedName>
        <fullName evidence="1">Uncharacterized protein</fullName>
    </submittedName>
</protein>
<organism evidence="1 2">
    <name type="scientific">Brassica napus</name>
    <name type="common">Rape</name>
    <dbReference type="NCBI Taxonomy" id="3708"/>
    <lineage>
        <taxon>Eukaryota</taxon>
        <taxon>Viridiplantae</taxon>
        <taxon>Streptophyta</taxon>
        <taxon>Embryophyta</taxon>
        <taxon>Tracheophyta</taxon>
        <taxon>Spermatophyta</taxon>
        <taxon>Magnoliopsida</taxon>
        <taxon>eudicotyledons</taxon>
        <taxon>Gunneridae</taxon>
        <taxon>Pentapetalae</taxon>
        <taxon>rosids</taxon>
        <taxon>malvids</taxon>
        <taxon>Brassicales</taxon>
        <taxon>Brassicaceae</taxon>
        <taxon>Brassiceae</taxon>
        <taxon>Brassica</taxon>
    </lineage>
</organism>
<proteinExistence type="predicted"/>
<sequence>LFFSPPFLSLAKHKKELDIKLISGGRRRLVVGLHPLLFLCCLLLASHLRSISTDMLVVLGFGRHRGSDLSVLVFGSTARLRKLGARGHWLWSKVICFGFSVVVARGVRICEFDNCGLVLCGGACGPIQFWRLDLRRVPDISLGEGAGLQSPGEAVNVRIGSFVLRSSFRTGLWASRILPGTVSPCDMSTTYCELLWLRDSFRFSSL</sequence>
<keyword evidence="2" id="KW-1185">Reference proteome</keyword>
<comment type="caution">
    <text evidence="1">The sequence shown here is derived from an EMBL/GenBank/DDBJ whole genome shotgun (WGS) entry which is preliminary data.</text>
</comment>
<feature type="non-terminal residue" evidence="1">
    <location>
        <position position="206"/>
    </location>
</feature>
<gene>
    <name evidence="1" type="ORF">HID58_088164</name>
</gene>
<name>A0ABQ7XY09_BRANA</name>
<reference evidence="1 2" key="1">
    <citation type="submission" date="2021-05" db="EMBL/GenBank/DDBJ databases">
        <title>Genome Assembly of Synthetic Allotetraploid Brassica napus Reveals Homoeologous Exchanges between Subgenomes.</title>
        <authorList>
            <person name="Davis J.T."/>
        </authorList>
    </citation>
    <scope>NUCLEOTIDE SEQUENCE [LARGE SCALE GENOMIC DNA]</scope>
    <source>
        <strain evidence="2">cv. Da-Ae</strain>
        <tissue evidence="1">Seedling</tissue>
    </source>
</reference>
<evidence type="ECO:0000313" key="2">
    <source>
        <dbReference type="Proteomes" id="UP000824890"/>
    </source>
</evidence>
<feature type="non-terminal residue" evidence="1">
    <location>
        <position position="1"/>
    </location>
</feature>
<dbReference type="EMBL" id="JAGKQM010000019">
    <property type="protein sequence ID" value="KAH0859903.1"/>
    <property type="molecule type" value="Genomic_DNA"/>
</dbReference>